<protein>
    <submittedName>
        <fullName evidence="3">Membrane protein</fullName>
    </submittedName>
</protein>
<gene>
    <name evidence="3" type="ORF">JCM17846_03630</name>
</gene>
<dbReference type="InterPro" id="IPR000620">
    <property type="entry name" value="EamA_dom"/>
</dbReference>
<feature type="transmembrane region" description="Helical" evidence="1">
    <location>
        <begin position="97"/>
        <end position="116"/>
    </location>
</feature>
<feature type="transmembrane region" description="Helical" evidence="1">
    <location>
        <begin position="242"/>
        <end position="263"/>
    </location>
</feature>
<feature type="transmembrane region" description="Helical" evidence="1">
    <location>
        <begin position="12"/>
        <end position="30"/>
    </location>
</feature>
<feature type="transmembrane region" description="Helical" evidence="1">
    <location>
        <begin position="296"/>
        <end position="314"/>
    </location>
</feature>
<feature type="transmembrane region" description="Helical" evidence="1">
    <location>
        <begin position="270"/>
        <end position="290"/>
    </location>
</feature>
<evidence type="ECO:0000313" key="4">
    <source>
        <dbReference type="Proteomes" id="UP000324996"/>
    </source>
</evidence>
<sequence length="334" mass="35455">MIDKALSKPASRAFAALLLGAVGIGFAPIFVRLSDVGPVSSAFWRIALSIPLLMLWLALRHMRRHPPKPPSAVLDPAVDAIGDLKAQGHKLLTRHRGLLILCGLFFAADLGLWHWSITLTSVANATLLANLNPVFVALFSFVLFKERFSGLFLLGLMAAMAGAIILMGVSLRFSPERLLGDGLGVATALMYAGYFMTASRLRAHIGALEVLLWTAIVTALALLPVAYGSGETLWPETPQGWLILWGLAVICQIMGQGLIIYALAHLPAAFSALSLLLQPVVASLAAWLLFAESMGGRELIGALMVLLGIGLARLSTLRAGKAGSLPLAPKDKGA</sequence>
<feature type="transmembrane region" description="Helical" evidence="1">
    <location>
        <begin position="179"/>
        <end position="198"/>
    </location>
</feature>
<dbReference type="RefSeq" id="WP_042082654.1">
    <property type="nucleotide sequence ID" value="NZ_BKCN01000001.1"/>
</dbReference>
<reference evidence="3 4" key="1">
    <citation type="submission" date="2019-09" db="EMBL/GenBank/DDBJ databases">
        <title>NBRP : Genome information of microbial organism related human and environment.</title>
        <authorList>
            <person name="Hattori M."/>
            <person name="Oshima K."/>
            <person name="Inaba H."/>
            <person name="Suda W."/>
            <person name="Sakamoto M."/>
            <person name="Iino T."/>
            <person name="Kitahara M."/>
            <person name="Oshida Y."/>
            <person name="Iida T."/>
            <person name="Kudo T."/>
            <person name="Itoh T."/>
            <person name="Ohkuma M."/>
        </authorList>
    </citation>
    <scope>NUCLEOTIDE SEQUENCE [LARGE SCALE GENOMIC DNA]</scope>
    <source>
        <strain evidence="3 4">Q-1</strain>
    </source>
</reference>
<evidence type="ECO:0000313" key="3">
    <source>
        <dbReference type="EMBL" id="GER02681.1"/>
    </source>
</evidence>
<dbReference type="GO" id="GO:0016020">
    <property type="term" value="C:membrane"/>
    <property type="evidence" value="ECO:0007669"/>
    <property type="project" value="InterPro"/>
</dbReference>
<feature type="transmembrane region" description="Helical" evidence="1">
    <location>
        <begin position="42"/>
        <end position="59"/>
    </location>
</feature>
<dbReference type="Proteomes" id="UP000324996">
    <property type="component" value="Unassembled WGS sequence"/>
</dbReference>
<keyword evidence="1" id="KW-0472">Membrane</keyword>
<keyword evidence="1" id="KW-1133">Transmembrane helix</keyword>
<proteinExistence type="predicted"/>
<dbReference type="AlphaFoldDB" id="A0A5A7N334"/>
<accession>A0A5A7N334</accession>
<keyword evidence="4" id="KW-1185">Reference proteome</keyword>
<feature type="transmembrane region" description="Helical" evidence="1">
    <location>
        <begin position="210"/>
        <end position="230"/>
    </location>
</feature>
<evidence type="ECO:0000256" key="1">
    <source>
        <dbReference type="SAM" id="Phobius"/>
    </source>
</evidence>
<evidence type="ECO:0000259" key="2">
    <source>
        <dbReference type="Pfam" id="PF00892"/>
    </source>
</evidence>
<feature type="transmembrane region" description="Helical" evidence="1">
    <location>
        <begin position="122"/>
        <end position="144"/>
    </location>
</feature>
<dbReference type="EMBL" id="BKCN01000001">
    <property type="protein sequence ID" value="GER02681.1"/>
    <property type="molecule type" value="Genomic_DNA"/>
</dbReference>
<dbReference type="PANTHER" id="PTHR22911:SF76">
    <property type="entry name" value="EAMA DOMAIN-CONTAINING PROTEIN"/>
    <property type="match status" value="1"/>
</dbReference>
<organism evidence="3 4">
    <name type="scientific">Iodidimonas nitroreducens</name>
    <dbReference type="NCBI Taxonomy" id="1236968"/>
    <lineage>
        <taxon>Bacteria</taxon>
        <taxon>Pseudomonadati</taxon>
        <taxon>Pseudomonadota</taxon>
        <taxon>Alphaproteobacteria</taxon>
        <taxon>Iodidimonadales</taxon>
        <taxon>Iodidimonadaceae</taxon>
        <taxon>Iodidimonas</taxon>
    </lineage>
</organism>
<dbReference type="PANTHER" id="PTHR22911">
    <property type="entry name" value="ACYL-MALONYL CONDENSING ENZYME-RELATED"/>
    <property type="match status" value="1"/>
</dbReference>
<dbReference type="Gene3D" id="1.10.3730.20">
    <property type="match status" value="1"/>
</dbReference>
<keyword evidence="1" id="KW-0812">Transmembrane</keyword>
<feature type="domain" description="EamA" evidence="2">
    <location>
        <begin position="179"/>
        <end position="311"/>
    </location>
</feature>
<dbReference type="Pfam" id="PF00892">
    <property type="entry name" value="EamA"/>
    <property type="match status" value="2"/>
</dbReference>
<comment type="caution">
    <text evidence="3">The sequence shown here is derived from an EMBL/GenBank/DDBJ whole genome shotgun (WGS) entry which is preliminary data.</text>
</comment>
<dbReference type="InterPro" id="IPR037185">
    <property type="entry name" value="EmrE-like"/>
</dbReference>
<name>A0A5A7N334_9PROT</name>
<dbReference type="SUPFAM" id="SSF103481">
    <property type="entry name" value="Multidrug resistance efflux transporter EmrE"/>
    <property type="match status" value="2"/>
</dbReference>
<feature type="transmembrane region" description="Helical" evidence="1">
    <location>
        <begin position="151"/>
        <end position="173"/>
    </location>
</feature>
<feature type="domain" description="EamA" evidence="2">
    <location>
        <begin position="15"/>
        <end position="167"/>
    </location>
</feature>